<dbReference type="Pfam" id="PF10890">
    <property type="entry name" value="Cyt_b-c1_8"/>
    <property type="match status" value="1"/>
</dbReference>
<evidence type="ECO:0000256" key="3">
    <source>
        <dbReference type="ARBA" id="ARBA00022448"/>
    </source>
</evidence>
<dbReference type="PANTHER" id="PTHR34559:SF1">
    <property type="entry name" value="OS06G0175900 PROTEIN"/>
    <property type="match status" value="1"/>
</dbReference>
<dbReference type="STRING" id="3218.A0A2K1JT85"/>
<dbReference type="Gramene" id="Pp3c11_2590V3.1">
    <property type="protein sequence ID" value="Pp3c11_2590V3.1"/>
    <property type="gene ID" value="Pp3c11_2590"/>
</dbReference>
<keyword evidence="6" id="KW-0999">Mitochondrion inner membrane</keyword>
<evidence type="ECO:0000313" key="14">
    <source>
        <dbReference type="Proteomes" id="UP000006727"/>
    </source>
</evidence>
<dbReference type="InterPro" id="IPR020101">
    <property type="entry name" value="Cyt_b-c1_8-plants"/>
</dbReference>
<reference evidence="12 14" key="1">
    <citation type="journal article" date="2008" name="Science">
        <title>The Physcomitrella genome reveals evolutionary insights into the conquest of land by plants.</title>
        <authorList>
            <person name="Rensing S."/>
            <person name="Lang D."/>
            <person name="Zimmer A."/>
            <person name="Terry A."/>
            <person name="Salamov A."/>
            <person name="Shapiro H."/>
            <person name="Nishiyama T."/>
            <person name="Perroud P.-F."/>
            <person name="Lindquist E."/>
            <person name="Kamisugi Y."/>
            <person name="Tanahashi T."/>
            <person name="Sakakibara K."/>
            <person name="Fujita T."/>
            <person name="Oishi K."/>
            <person name="Shin-I T."/>
            <person name="Kuroki Y."/>
            <person name="Toyoda A."/>
            <person name="Suzuki Y."/>
            <person name="Hashimoto A."/>
            <person name="Yamaguchi K."/>
            <person name="Sugano A."/>
            <person name="Kohara Y."/>
            <person name="Fujiyama A."/>
            <person name="Anterola A."/>
            <person name="Aoki S."/>
            <person name="Ashton N."/>
            <person name="Barbazuk W.B."/>
            <person name="Barker E."/>
            <person name="Bennetzen J."/>
            <person name="Bezanilla M."/>
            <person name="Blankenship R."/>
            <person name="Cho S.H."/>
            <person name="Dutcher S."/>
            <person name="Estelle M."/>
            <person name="Fawcett J.A."/>
            <person name="Gundlach H."/>
            <person name="Hanada K."/>
            <person name="Heyl A."/>
            <person name="Hicks K.A."/>
            <person name="Hugh J."/>
            <person name="Lohr M."/>
            <person name="Mayer K."/>
            <person name="Melkozernov A."/>
            <person name="Murata T."/>
            <person name="Nelson D."/>
            <person name="Pils B."/>
            <person name="Prigge M."/>
            <person name="Reiss B."/>
            <person name="Renner T."/>
            <person name="Rombauts S."/>
            <person name="Rushton P."/>
            <person name="Sanderfoot A."/>
            <person name="Schween G."/>
            <person name="Shiu S.-H."/>
            <person name="Stueber K."/>
            <person name="Theodoulou F.L."/>
            <person name="Tu H."/>
            <person name="Van de Peer Y."/>
            <person name="Verrier P.J."/>
            <person name="Waters E."/>
            <person name="Wood A."/>
            <person name="Yang L."/>
            <person name="Cove D."/>
            <person name="Cuming A."/>
            <person name="Hasebe M."/>
            <person name="Lucas S."/>
            <person name="Mishler D.B."/>
            <person name="Reski R."/>
            <person name="Grigoriev I."/>
            <person name="Quatrano R.S."/>
            <person name="Boore J.L."/>
        </authorList>
    </citation>
    <scope>NUCLEOTIDE SEQUENCE [LARGE SCALE GENOMIC DNA]</scope>
    <source>
        <strain evidence="13 14">cv. Gransden 2004</strain>
    </source>
</reference>
<keyword evidence="3" id="KW-0813">Transport</keyword>
<dbReference type="GO" id="GO:0006122">
    <property type="term" value="P:mitochondrial electron transport, ubiquinol to cytochrome c"/>
    <property type="evidence" value="ECO:0007669"/>
    <property type="project" value="InterPro"/>
</dbReference>
<evidence type="ECO:0000256" key="11">
    <source>
        <dbReference type="SAM" id="Phobius"/>
    </source>
</evidence>
<dbReference type="OMA" id="ADNWIST"/>
<dbReference type="EnsemblPlants" id="Pp3c11_2590V3.2">
    <property type="protein sequence ID" value="Pp3c11_2590V3.2"/>
    <property type="gene ID" value="Pp3c11_2590"/>
</dbReference>
<dbReference type="SUPFAM" id="SSF81508">
    <property type="entry name" value="Ubiquinone-binding protein QP-C of cytochrome bc1 complex (Ubiquinol-cytochrome c reductase)"/>
    <property type="match status" value="1"/>
</dbReference>
<dbReference type="Gene3D" id="1.20.5.210">
    <property type="entry name" value="Cytochrome b-c1 complex subunit 8"/>
    <property type="match status" value="1"/>
</dbReference>
<keyword evidence="8 11" id="KW-1133">Transmembrane helix</keyword>
<keyword evidence="9" id="KW-0496">Mitochondrion</keyword>
<keyword evidence="7" id="KW-0249">Electron transport</keyword>
<organism evidence="12">
    <name type="scientific">Physcomitrium patens</name>
    <name type="common">Spreading-leaved earth moss</name>
    <name type="synonym">Physcomitrella patens</name>
    <dbReference type="NCBI Taxonomy" id="3218"/>
    <lineage>
        <taxon>Eukaryota</taxon>
        <taxon>Viridiplantae</taxon>
        <taxon>Streptophyta</taxon>
        <taxon>Embryophyta</taxon>
        <taxon>Bryophyta</taxon>
        <taxon>Bryophytina</taxon>
        <taxon>Bryopsida</taxon>
        <taxon>Funariidae</taxon>
        <taxon>Funariales</taxon>
        <taxon>Funariaceae</taxon>
        <taxon>Physcomitrium</taxon>
    </lineage>
</organism>
<dbReference type="GO" id="GO:0005743">
    <property type="term" value="C:mitochondrial inner membrane"/>
    <property type="evidence" value="ECO:0007669"/>
    <property type="project" value="UniProtKB-SubCell"/>
</dbReference>
<dbReference type="InterPro" id="IPR036642">
    <property type="entry name" value="Cyt_bc1_su8_sf"/>
</dbReference>
<keyword evidence="5 11" id="KW-0812">Transmembrane</keyword>
<evidence type="ECO:0000256" key="2">
    <source>
        <dbReference type="ARBA" id="ARBA00007668"/>
    </source>
</evidence>
<dbReference type="EnsemblPlants" id="Pp3c11_2590V3.1">
    <property type="protein sequence ID" value="Pp3c11_2590V3.1"/>
    <property type="gene ID" value="Pp3c11_2590"/>
</dbReference>
<comment type="subcellular location">
    <subcellularLocation>
        <location evidence="1">Mitochondrion inner membrane</location>
        <topology evidence="1">Single-pass membrane protein</topology>
    </subcellularLocation>
</comment>
<evidence type="ECO:0000256" key="6">
    <source>
        <dbReference type="ARBA" id="ARBA00022792"/>
    </source>
</evidence>
<dbReference type="Gramene" id="Pp3c11_2590V3.2">
    <property type="protein sequence ID" value="Pp3c11_2590V3.2"/>
    <property type="gene ID" value="Pp3c11_2590"/>
</dbReference>
<evidence type="ECO:0000256" key="7">
    <source>
        <dbReference type="ARBA" id="ARBA00022982"/>
    </source>
</evidence>
<evidence type="ECO:0000313" key="13">
    <source>
        <dbReference type="EnsemblPlants" id="Pp3c11_2590V3.1"/>
    </source>
</evidence>
<dbReference type="GO" id="GO:0045275">
    <property type="term" value="C:respiratory chain complex III"/>
    <property type="evidence" value="ECO:0007669"/>
    <property type="project" value="InterPro"/>
</dbReference>
<reference evidence="12 14" key="2">
    <citation type="journal article" date="2018" name="Plant J.">
        <title>The Physcomitrella patens chromosome-scale assembly reveals moss genome structure and evolution.</title>
        <authorList>
            <person name="Lang D."/>
            <person name="Ullrich K.K."/>
            <person name="Murat F."/>
            <person name="Fuchs J."/>
            <person name="Jenkins J."/>
            <person name="Haas F.B."/>
            <person name="Piednoel M."/>
            <person name="Gundlach H."/>
            <person name="Van Bel M."/>
            <person name="Meyberg R."/>
            <person name="Vives C."/>
            <person name="Morata J."/>
            <person name="Symeonidi A."/>
            <person name="Hiss M."/>
            <person name="Muchero W."/>
            <person name="Kamisugi Y."/>
            <person name="Saleh O."/>
            <person name="Blanc G."/>
            <person name="Decker E.L."/>
            <person name="van Gessel N."/>
            <person name="Grimwood J."/>
            <person name="Hayes R.D."/>
            <person name="Graham S.W."/>
            <person name="Gunter L.E."/>
            <person name="McDaniel S.F."/>
            <person name="Hoernstein S.N.W."/>
            <person name="Larsson A."/>
            <person name="Li F.W."/>
            <person name="Perroud P.F."/>
            <person name="Phillips J."/>
            <person name="Ranjan P."/>
            <person name="Rokshar D.S."/>
            <person name="Rothfels C.J."/>
            <person name="Schneider L."/>
            <person name="Shu S."/>
            <person name="Stevenson D.W."/>
            <person name="Thummler F."/>
            <person name="Tillich M."/>
            <person name="Villarreal Aguilar J.C."/>
            <person name="Widiez T."/>
            <person name="Wong G.K."/>
            <person name="Wymore A."/>
            <person name="Zhang Y."/>
            <person name="Zimmer A.D."/>
            <person name="Quatrano R.S."/>
            <person name="Mayer K.F.X."/>
            <person name="Goodstein D."/>
            <person name="Casacuberta J.M."/>
            <person name="Vandepoele K."/>
            <person name="Reski R."/>
            <person name="Cuming A.C."/>
            <person name="Tuskan G.A."/>
            <person name="Maumus F."/>
            <person name="Salse J."/>
            <person name="Schmutz J."/>
            <person name="Rensing S.A."/>
        </authorList>
    </citation>
    <scope>NUCLEOTIDE SEQUENCE [LARGE SCALE GENOMIC DNA]</scope>
    <source>
        <strain evidence="13 14">cv. Gransden 2004</strain>
    </source>
</reference>
<evidence type="ECO:0000256" key="8">
    <source>
        <dbReference type="ARBA" id="ARBA00022989"/>
    </source>
</evidence>
<dbReference type="Proteomes" id="UP000006727">
    <property type="component" value="Chromosome 11"/>
</dbReference>
<evidence type="ECO:0000256" key="10">
    <source>
        <dbReference type="ARBA" id="ARBA00023136"/>
    </source>
</evidence>
<gene>
    <name evidence="12" type="ORF">PHYPA_014502</name>
</gene>
<dbReference type="PANTHER" id="PTHR34559">
    <property type="entry name" value="CYTOCHROME B-C1 COMPLEX SUBUNIT 8"/>
    <property type="match status" value="1"/>
</dbReference>
<protein>
    <submittedName>
        <fullName evidence="12 13">Uncharacterized protein</fullName>
    </submittedName>
</protein>
<dbReference type="InParanoid" id="A0A2K1JT85"/>
<evidence type="ECO:0000256" key="1">
    <source>
        <dbReference type="ARBA" id="ARBA00004434"/>
    </source>
</evidence>
<feature type="transmembrane region" description="Helical" evidence="11">
    <location>
        <begin position="87"/>
        <end position="104"/>
    </location>
</feature>
<dbReference type="AlphaFoldDB" id="A0A2K1JT85"/>
<evidence type="ECO:0000256" key="9">
    <source>
        <dbReference type="ARBA" id="ARBA00023128"/>
    </source>
</evidence>
<proteinExistence type="inferred from homology"/>
<accession>A0A2K1JT85</accession>
<dbReference type="FunCoup" id="A0A2K1JT85">
    <property type="interactions" value="1656"/>
</dbReference>
<evidence type="ECO:0000313" key="12">
    <source>
        <dbReference type="EMBL" id="PNR44732.1"/>
    </source>
</evidence>
<keyword evidence="14" id="KW-1185">Reference proteome</keyword>
<reference evidence="13" key="3">
    <citation type="submission" date="2020-12" db="UniProtKB">
        <authorList>
            <consortium name="EnsemblPlants"/>
        </authorList>
    </citation>
    <scope>IDENTIFICATION</scope>
</reference>
<evidence type="ECO:0000256" key="5">
    <source>
        <dbReference type="ARBA" id="ARBA00022692"/>
    </source>
</evidence>
<dbReference type="EMBL" id="ABEU02000011">
    <property type="protein sequence ID" value="PNR44732.1"/>
    <property type="molecule type" value="Genomic_DNA"/>
</dbReference>
<keyword evidence="10 11" id="KW-0472">Membrane</keyword>
<dbReference type="PaxDb" id="3218-PP1S39_296V6.2"/>
<evidence type="ECO:0000256" key="4">
    <source>
        <dbReference type="ARBA" id="ARBA00022660"/>
    </source>
</evidence>
<keyword evidence="4" id="KW-0679">Respiratory chain</keyword>
<comment type="similarity">
    <text evidence="2">Belongs to the UQCRQ/QCR8 family.</text>
</comment>
<sequence>MPICWVVENFAFRVQSCGTECLWVLEFLARRGSLISICLVDAFAAMGKVPVRLKEVAYTISPYHQHVMTGLWKDIPYKLSKKFHENWVSAFTLVVPIVGTYMYAENYREKEKLHHRY</sequence>
<name>A0A2K1JT85_PHYPA</name>